<evidence type="ECO:0000313" key="2">
    <source>
        <dbReference type="Proteomes" id="UP000008633"/>
    </source>
</evidence>
<dbReference type="STRING" id="749222.Nitsa_1676"/>
<evidence type="ECO:0008006" key="3">
    <source>
        <dbReference type="Google" id="ProtNLM"/>
    </source>
</evidence>
<dbReference type="Proteomes" id="UP000008633">
    <property type="component" value="Chromosome"/>
</dbReference>
<dbReference type="PROSITE" id="PS51257">
    <property type="entry name" value="PROKAR_LIPOPROTEIN"/>
    <property type="match status" value="1"/>
</dbReference>
<keyword evidence="2" id="KW-1185">Reference proteome</keyword>
<sequence>MTYTKLKIIKMIFLISVFFLFGCNKKDTCVYNIESKNDMILFYKKFNIYDLKTKVRQNDNYIKKFLCLKGLSEKIPGIDDENIILKQGYICVGINDANATKENSTKVLKLYEYEKKYNLLLLSSLKTGDSY</sequence>
<proteinExistence type="predicted"/>
<organism evidence="1 2">
    <name type="scientific">Nitratifractor salsuginis (strain DSM 16511 / JCM 12458 / E9I37-1)</name>
    <dbReference type="NCBI Taxonomy" id="749222"/>
    <lineage>
        <taxon>Bacteria</taxon>
        <taxon>Pseudomonadati</taxon>
        <taxon>Campylobacterota</taxon>
        <taxon>Epsilonproteobacteria</taxon>
        <taxon>Campylobacterales</taxon>
        <taxon>Sulfurovaceae</taxon>
        <taxon>Nitratifractor</taxon>
    </lineage>
</organism>
<name>E6X0Z2_NITSE</name>
<accession>E6X0Z2</accession>
<gene>
    <name evidence="1" type="ordered locus">Nitsa_1676</name>
</gene>
<evidence type="ECO:0000313" key="1">
    <source>
        <dbReference type="EMBL" id="ADV46924.1"/>
    </source>
</evidence>
<dbReference type="HOGENOM" id="CLU_1925381_0_0_7"/>
<dbReference type="KEGG" id="nsa:Nitsa_1676"/>
<protein>
    <recommendedName>
        <fullName evidence="3">Lipoprotein</fullName>
    </recommendedName>
</protein>
<dbReference type="AlphaFoldDB" id="E6X0Z2"/>
<reference evidence="1 2" key="1">
    <citation type="journal article" date="2011" name="Stand. Genomic Sci.">
        <title>Complete genome sequence of Nitratifractor salsuginis type strain (E9I37-1).</title>
        <authorList>
            <person name="Anderson I."/>
            <person name="Sikorski J."/>
            <person name="Zeytun A."/>
            <person name="Nolan M."/>
            <person name="Lapidus A."/>
            <person name="Lucas S."/>
            <person name="Hammon N."/>
            <person name="Deshpande S."/>
            <person name="Cheng J.F."/>
            <person name="Tapia R."/>
            <person name="Han C."/>
            <person name="Goodwin L."/>
            <person name="Pitluck S."/>
            <person name="Liolios K."/>
            <person name="Pagani I."/>
            <person name="Ivanova N."/>
            <person name="Huntemann M."/>
            <person name="Mavromatis K."/>
            <person name="Ovchinikova G."/>
            <person name="Pati A."/>
            <person name="Chen A."/>
            <person name="Palaniappan K."/>
            <person name="Land M."/>
            <person name="Hauser L."/>
            <person name="Brambilla E.M."/>
            <person name="Ngatchou-Djao O.D."/>
            <person name="Rohde M."/>
            <person name="Tindall B.J."/>
            <person name="Goker M."/>
            <person name="Detter J.C."/>
            <person name="Woyke T."/>
            <person name="Bristow J."/>
            <person name="Eisen J.A."/>
            <person name="Markowitz V."/>
            <person name="Hugenholtz P."/>
            <person name="Klenk H.P."/>
            <person name="Kyrpides N.C."/>
        </authorList>
    </citation>
    <scope>NUCLEOTIDE SEQUENCE [LARGE SCALE GENOMIC DNA]</scope>
    <source>
        <strain evidence="2">DSM 16511 / JCM 12458 / E9I37-1</strain>
    </source>
</reference>
<dbReference type="EMBL" id="CP002452">
    <property type="protein sequence ID" value="ADV46924.1"/>
    <property type="molecule type" value="Genomic_DNA"/>
</dbReference>
<reference evidence="2" key="2">
    <citation type="submission" date="2011-01" db="EMBL/GenBank/DDBJ databases">
        <title>The complete genome of Nitratifractor salsuginis DSM 16511.</title>
        <authorList>
            <consortium name="US DOE Joint Genome Institute (JGI-PGF)"/>
            <person name="Lucas S."/>
            <person name="Copeland A."/>
            <person name="Lapidus A."/>
            <person name="Bruce D."/>
            <person name="Goodwin L."/>
            <person name="Pitluck S."/>
            <person name="Kyrpides N."/>
            <person name="Mavromatis K."/>
            <person name="Ivanova N."/>
            <person name="Mikhailova N."/>
            <person name="Zeytun A."/>
            <person name="Detter J.C."/>
            <person name="Tapia R."/>
            <person name="Han C."/>
            <person name="Land M."/>
            <person name="Hauser L."/>
            <person name="Markowitz V."/>
            <person name="Cheng J.-F."/>
            <person name="Hugenholtz P."/>
            <person name="Woyke T."/>
            <person name="Wu D."/>
            <person name="Tindall B."/>
            <person name="Schuetze A."/>
            <person name="Brambilla E."/>
            <person name="Klenk H.-P."/>
            <person name="Eisen J.A."/>
        </authorList>
    </citation>
    <scope>NUCLEOTIDE SEQUENCE [LARGE SCALE GENOMIC DNA]</scope>
    <source>
        <strain evidence="2">DSM 16511 / JCM 12458 / E9I37-1</strain>
    </source>
</reference>